<dbReference type="InterPro" id="IPR057326">
    <property type="entry name" value="KR_dom"/>
</dbReference>
<evidence type="ECO:0000259" key="4">
    <source>
        <dbReference type="SMART" id="SM00822"/>
    </source>
</evidence>
<dbReference type="PRINTS" id="PR00081">
    <property type="entry name" value="GDHRDH"/>
</dbReference>
<dbReference type="InterPro" id="IPR002347">
    <property type="entry name" value="SDR_fam"/>
</dbReference>
<sequence length="262" mass="27241">MRLEGKTAIVTGGAKGIGLAICRRLAADGARVMIVDIDEAAGSAAAESLAADGSVRFIAADVSERLDVHNLVARTIDAFGPISILVNNAGIVHAADFLDIEEADFDRVLKVNLKSAFLCGQAVARHMVAQVGAGNKPGVIINMSSINDTFAIANQVPYSVSKGGVSQLTKVMALSLATHGIRVNAIGPGSIMTDMLASIAHNKEAKTRILSRTPLGRIGDPSEIASIASFLASDDASYITGQTIYADGGRLPLNYTVPVKDD</sequence>
<dbReference type="InterPro" id="IPR036291">
    <property type="entry name" value="NAD(P)-bd_dom_sf"/>
</dbReference>
<dbReference type="Proteomes" id="UP000246352">
    <property type="component" value="Unassembled WGS sequence"/>
</dbReference>
<dbReference type="PANTHER" id="PTHR24321">
    <property type="entry name" value="DEHYDROGENASES, SHORT CHAIN"/>
    <property type="match status" value="1"/>
</dbReference>
<proteinExistence type="inferred from homology"/>
<comment type="caution">
    <text evidence="5">The sequence shown here is derived from an EMBL/GenBank/DDBJ whole genome shotgun (WGS) entry which is preliminary data.</text>
</comment>
<keyword evidence="6" id="KW-1185">Reference proteome</keyword>
<dbReference type="SUPFAM" id="SSF51735">
    <property type="entry name" value="NAD(P)-binding Rossmann-fold domains"/>
    <property type="match status" value="1"/>
</dbReference>
<accession>A0A317PJP5</accession>
<dbReference type="Gene3D" id="3.40.50.720">
    <property type="entry name" value="NAD(P)-binding Rossmann-like Domain"/>
    <property type="match status" value="1"/>
</dbReference>
<dbReference type="OrthoDB" id="9790146at2"/>
<reference evidence="5 6" key="1">
    <citation type="submission" date="2018-05" db="EMBL/GenBank/DDBJ databases">
        <title>Genomic Encyclopedia of Type Strains, Phase IV (KMG-IV): sequencing the most valuable type-strain genomes for metagenomic binning, comparative biology and taxonomic classification.</title>
        <authorList>
            <person name="Goeker M."/>
        </authorList>
    </citation>
    <scope>NUCLEOTIDE SEQUENCE [LARGE SCALE GENOMIC DNA]</scope>
    <source>
        <strain evidence="5 6">DSM 16791</strain>
    </source>
</reference>
<dbReference type="SMART" id="SM00822">
    <property type="entry name" value="PKS_KR"/>
    <property type="match status" value="1"/>
</dbReference>
<dbReference type="PROSITE" id="PS00061">
    <property type="entry name" value="ADH_SHORT"/>
    <property type="match status" value="1"/>
</dbReference>
<comment type="similarity">
    <text evidence="1">Belongs to the short-chain dehydrogenases/reductases (SDR) family.</text>
</comment>
<evidence type="ECO:0000256" key="1">
    <source>
        <dbReference type="ARBA" id="ARBA00006484"/>
    </source>
</evidence>
<organism evidence="5 6">
    <name type="scientific">Hoeflea marina</name>
    <dbReference type="NCBI Taxonomy" id="274592"/>
    <lineage>
        <taxon>Bacteria</taxon>
        <taxon>Pseudomonadati</taxon>
        <taxon>Pseudomonadota</taxon>
        <taxon>Alphaproteobacteria</taxon>
        <taxon>Hyphomicrobiales</taxon>
        <taxon>Rhizobiaceae</taxon>
        <taxon>Hoeflea</taxon>
    </lineage>
</organism>
<evidence type="ECO:0000256" key="3">
    <source>
        <dbReference type="ARBA" id="ARBA00023027"/>
    </source>
</evidence>
<dbReference type="EMBL" id="QGTR01000003">
    <property type="protein sequence ID" value="PWW00563.1"/>
    <property type="molecule type" value="Genomic_DNA"/>
</dbReference>
<evidence type="ECO:0000313" key="5">
    <source>
        <dbReference type="EMBL" id="PWW00563.1"/>
    </source>
</evidence>
<dbReference type="PRINTS" id="PR00080">
    <property type="entry name" value="SDRFAMILY"/>
</dbReference>
<gene>
    <name evidence="5" type="ORF">DFR52_103770</name>
</gene>
<keyword evidence="2" id="KW-0560">Oxidoreductase</keyword>
<dbReference type="InterPro" id="IPR020904">
    <property type="entry name" value="Sc_DH/Rdtase_CS"/>
</dbReference>
<dbReference type="PANTHER" id="PTHR24321:SF8">
    <property type="entry name" value="ESTRADIOL 17-BETA-DEHYDROGENASE 8-RELATED"/>
    <property type="match status" value="1"/>
</dbReference>
<dbReference type="FunFam" id="3.40.50.720:FF:000084">
    <property type="entry name" value="Short-chain dehydrogenase reductase"/>
    <property type="match status" value="1"/>
</dbReference>
<protein>
    <submittedName>
        <fullName evidence="5">NAD(P)-dependent dehydrogenase (Short-subunit alcohol dehydrogenase family)</fullName>
    </submittedName>
</protein>
<name>A0A317PJP5_9HYPH</name>
<evidence type="ECO:0000313" key="6">
    <source>
        <dbReference type="Proteomes" id="UP000246352"/>
    </source>
</evidence>
<keyword evidence="3" id="KW-0520">NAD</keyword>
<dbReference type="Pfam" id="PF13561">
    <property type="entry name" value="adh_short_C2"/>
    <property type="match status" value="1"/>
</dbReference>
<dbReference type="AlphaFoldDB" id="A0A317PJP5"/>
<dbReference type="GO" id="GO:0016491">
    <property type="term" value="F:oxidoreductase activity"/>
    <property type="evidence" value="ECO:0007669"/>
    <property type="project" value="UniProtKB-KW"/>
</dbReference>
<dbReference type="RefSeq" id="WP_110032765.1">
    <property type="nucleotide sequence ID" value="NZ_QGTR01000003.1"/>
</dbReference>
<feature type="domain" description="Ketoreductase" evidence="4">
    <location>
        <begin position="6"/>
        <end position="189"/>
    </location>
</feature>
<evidence type="ECO:0000256" key="2">
    <source>
        <dbReference type="ARBA" id="ARBA00023002"/>
    </source>
</evidence>
<dbReference type="NCBIfam" id="NF005559">
    <property type="entry name" value="PRK07231.1"/>
    <property type="match status" value="1"/>
</dbReference>